<dbReference type="AlphaFoldDB" id="A0A7D7LPD9"/>
<accession>A0A7D7LPD9</accession>
<dbReference type="SUPFAM" id="SSF55144">
    <property type="entry name" value="LigT-like"/>
    <property type="match status" value="1"/>
</dbReference>
<proteinExistence type="predicted"/>
<dbReference type="RefSeq" id="WP_188327966.1">
    <property type="nucleotide sequence ID" value="NZ_CP059491.1"/>
</dbReference>
<keyword evidence="1" id="KW-0436">Ligase</keyword>
<sequence length="182" mass="19313">MAHSLELLLDEAADQHVRDEWAALAGAGLPHQGSVVSTTNRPHVTLVAASSIDPGVDAALVPAAMTLPISMRLGAPVLFSNRGRVTLSRLVVPSAGLISMHARVTRVADGHIGPDTPESMLAHTRPGRWTPHVTLARRLDGVQLARALEVLDLRAEPTGTFVALRRWDSDAGTDHILAGRAC</sequence>
<dbReference type="EMBL" id="CP059491">
    <property type="protein sequence ID" value="QMT00025.1"/>
    <property type="molecule type" value="Genomic_DNA"/>
</dbReference>
<dbReference type="Gene3D" id="3.90.1140.10">
    <property type="entry name" value="Cyclic phosphodiesterase"/>
    <property type="match status" value="1"/>
</dbReference>
<dbReference type="Pfam" id="PF13563">
    <property type="entry name" value="2_5_RNA_ligase2"/>
    <property type="match status" value="1"/>
</dbReference>
<reference evidence="2" key="1">
    <citation type="submission" date="2020-07" db="EMBL/GenBank/DDBJ databases">
        <title>novel species isolated from the respiratory tract of Marmot.</title>
        <authorList>
            <person name="Zhang G."/>
        </authorList>
    </citation>
    <scope>NUCLEOTIDE SEQUENCE [LARGE SCALE GENOMIC DNA]</scope>
    <source>
        <strain evidence="2">686</strain>
    </source>
</reference>
<keyword evidence="2" id="KW-1185">Reference proteome</keyword>
<organism evidence="1 2">
    <name type="scientific">Gordonia jinghuaiqii</name>
    <dbReference type="NCBI Taxonomy" id="2758710"/>
    <lineage>
        <taxon>Bacteria</taxon>
        <taxon>Bacillati</taxon>
        <taxon>Actinomycetota</taxon>
        <taxon>Actinomycetes</taxon>
        <taxon>Mycobacteriales</taxon>
        <taxon>Gordoniaceae</taxon>
        <taxon>Gordonia</taxon>
    </lineage>
</organism>
<evidence type="ECO:0000313" key="2">
    <source>
        <dbReference type="Proteomes" id="UP000515663"/>
    </source>
</evidence>
<gene>
    <name evidence="1" type="ORF">H1R19_13810</name>
</gene>
<protein>
    <submittedName>
        <fullName evidence="1">2'-5' RNA ligase family protein</fullName>
    </submittedName>
</protein>
<dbReference type="KEGG" id="gji:H1R19_13810"/>
<evidence type="ECO:0000313" key="1">
    <source>
        <dbReference type="EMBL" id="QMT00025.1"/>
    </source>
</evidence>
<dbReference type="GO" id="GO:0016874">
    <property type="term" value="F:ligase activity"/>
    <property type="evidence" value="ECO:0007669"/>
    <property type="project" value="UniProtKB-KW"/>
</dbReference>
<name>A0A7D7LPD9_9ACTN</name>
<dbReference type="Proteomes" id="UP000515663">
    <property type="component" value="Chromosome"/>
</dbReference>
<dbReference type="InterPro" id="IPR009097">
    <property type="entry name" value="Cyclic_Pdiesterase"/>
</dbReference>